<dbReference type="OrthoDB" id="72139at2"/>
<dbReference type="InterPro" id="IPR010035">
    <property type="entry name" value="Thi_S"/>
</dbReference>
<evidence type="ECO:0000313" key="1">
    <source>
        <dbReference type="EMBL" id="ADY27206.1"/>
    </source>
</evidence>
<dbReference type="InterPro" id="IPR016155">
    <property type="entry name" value="Mopterin_synth/thiamin_S_b"/>
</dbReference>
<reference evidence="1 2" key="1">
    <citation type="submission" date="2011-02" db="EMBL/GenBank/DDBJ databases">
        <title>The complete sequence of plasmid1 of Deinococcus proteolyticus DSM 20540.</title>
        <authorList>
            <consortium name="US DOE Joint Genome Institute (JGI-PGF)"/>
            <person name="Lucas S."/>
            <person name="Copeland A."/>
            <person name="Lapidus A."/>
            <person name="Bruce D."/>
            <person name="Goodwin L."/>
            <person name="Pitluck S."/>
            <person name="Kyrpides N."/>
            <person name="Mavromatis K."/>
            <person name="Pagani I."/>
            <person name="Ivanova N."/>
            <person name="Ovchinnikova G."/>
            <person name="Zeytun A."/>
            <person name="Detter J.C."/>
            <person name="Han C."/>
            <person name="Land M."/>
            <person name="Hauser L."/>
            <person name="Markowitz V."/>
            <person name="Cheng J.-F."/>
            <person name="Hugenholtz P."/>
            <person name="Woyke T."/>
            <person name="Wu D."/>
            <person name="Pukall R."/>
            <person name="Steenblock K."/>
            <person name="Brambilla E."/>
            <person name="Klenk H.-P."/>
            <person name="Eisen J.A."/>
        </authorList>
    </citation>
    <scope>NUCLEOTIDE SEQUENCE [LARGE SCALE GENOMIC DNA]</scope>
    <source>
        <strain evidence="2">ATCC 35074 / DSM 20540 / JCM 6276 / NBRC 101906 / NCIMB 13154 / VKM Ac-1939 / CCM 2703 / MRP</strain>
        <plasmid evidence="2">Plasmid pDEIPR01</plasmid>
    </source>
</reference>
<dbReference type="CDD" id="cd00565">
    <property type="entry name" value="Ubl_ThiS"/>
    <property type="match status" value="1"/>
</dbReference>
<keyword evidence="2" id="KW-1185">Reference proteome</keyword>
<organism evidence="1 2">
    <name type="scientific">Deinococcus proteolyticus (strain ATCC 35074 / DSM 20540 / JCM 6276 / NBRC 101906 / NCIMB 13154 / VKM Ac-1939 / CCM 2703 / MRP)</name>
    <dbReference type="NCBI Taxonomy" id="693977"/>
    <lineage>
        <taxon>Bacteria</taxon>
        <taxon>Thermotogati</taxon>
        <taxon>Deinococcota</taxon>
        <taxon>Deinococci</taxon>
        <taxon>Deinococcales</taxon>
        <taxon>Deinococcaceae</taxon>
        <taxon>Deinococcus</taxon>
    </lineage>
</organism>
<dbReference type="SUPFAM" id="SSF54285">
    <property type="entry name" value="MoaD/ThiS"/>
    <property type="match status" value="1"/>
</dbReference>
<evidence type="ECO:0000313" key="2">
    <source>
        <dbReference type="Proteomes" id="UP000007718"/>
    </source>
</evidence>
<dbReference type="InterPro" id="IPR012675">
    <property type="entry name" value="Beta-grasp_dom_sf"/>
</dbReference>
<dbReference type="Proteomes" id="UP000007718">
    <property type="component" value="Plasmid pDEIPR01"/>
</dbReference>
<keyword evidence="1" id="KW-0614">Plasmid</keyword>
<sequence length="74" mass="7828">MPDNLSPSLSFTLNGQAYPLTPGLTLLALVRSLELDPARVAAAVNEDFYAAGRLPDRPLCPGDTVDVVRMMVGG</sequence>
<dbReference type="InterPro" id="IPR003749">
    <property type="entry name" value="ThiS/MoaD-like"/>
</dbReference>
<name>F0RQ04_DEIPM</name>
<dbReference type="KEGG" id="dpt:Deipr_2075"/>
<dbReference type="EMBL" id="CP002537">
    <property type="protein sequence ID" value="ADY27206.1"/>
    <property type="molecule type" value="Genomic_DNA"/>
</dbReference>
<gene>
    <name evidence="1" type="ordered locus">Deipr_2075</name>
</gene>
<dbReference type="Gene3D" id="3.10.20.30">
    <property type="match status" value="1"/>
</dbReference>
<dbReference type="NCBIfam" id="TIGR01683">
    <property type="entry name" value="thiS"/>
    <property type="match status" value="1"/>
</dbReference>
<geneLocation type="plasmid" evidence="1 2">
    <name>pDEIPR01</name>
</geneLocation>
<dbReference type="PANTHER" id="PTHR34472:SF1">
    <property type="entry name" value="SULFUR CARRIER PROTEIN THIS"/>
    <property type="match status" value="1"/>
</dbReference>
<accession>F0RQ04</accession>
<dbReference type="PANTHER" id="PTHR34472">
    <property type="entry name" value="SULFUR CARRIER PROTEIN THIS"/>
    <property type="match status" value="1"/>
</dbReference>
<dbReference type="Pfam" id="PF02597">
    <property type="entry name" value="ThiS"/>
    <property type="match status" value="1"/>
</dbReference>
<dbReference type="RefSeq" id="WP_013622938.1">
    <property type="nucleotide sequence ID" value="NC_015169.1"/>
</dbReference>
<dbReference type="AlphaFoldDB" id="F0RQ04"/>
<proteinExistence type="predicted"/>
<dbReference type="HOGENOM" id="CLU_174611_1_0_0"/>
<protein>
    <submittedName>
        <fullName evidence="1">Thiamine biosynthesis protein ThiS</fullName>
    </submittedName>
</protein>